<name>A0A9R1V4B8_LACSA</name>
<dbReference type="Proteomes" id="UP000235145">
    <property type="component" value="Unassembled WGS sequence"/>
</dbReference>
<dbReference type="Pfam" id="PF24818">
    <property type="entry name" value="PH_TRF2_HOY1"/>
    <property type="match status" value="1"/>
</dbReference>
<dbReference type="InterPro" id="IPR057939">
    <property type="entry name" value="TRF2_HOY1_PH"/>
</dbReference>
<organism evidence="3 4">
    <name type="scientific">Lactuca sativa</name>
    <name type="common">Garden lettuce</name>
    <dbReference type="NCBI Taxonomy" id="4236"/>
    <lineage>
        <taxon>Eukaryota</taxon>
        <taxon>Viridiplantae</taxon>
        <taxon>Streptophyta</taxon>
        <taxon>Embryophyta</taxon>
        <taxon>Tracheophyta</taxon>
        <taxon>Spermatophyta</taxon>
        <taxon>Magnoliopsida</taxon>
        <taxon>eudicotyledons</taxon>
        <taxon>Gunneridae</taxon>
        <taxon>Pentapetalae</taxon>
        <taxon>asterids</taxon>
        <taxon>campanulids</taxon>
        <taxon>Asterales</taxon>
        <taxon>Asteraceae</taxon>
        <taxon>Cichorioideae</taxon>
        <taxon>Cichorieae</taxon>
        <taxon>Lactucinae</taxon>
        <taxon>Lactuca</taxon>
    </lineage>
</organism>
<feature type="compositionally biased region" description="Basic and acidic residues" evidence="1">
    <location>
        <begin position="108"/>
        <end position="122"/>
    </location>
</feature>
<dbReference type="EMBL" id="NBSK02000007">
    <property type="protein sequence ID" value="KAJ0198008.1"/>
    <property type="molecule type" value="Genomic_DNA"/>
</dbReference>
<feature type="compositionally biased region" description="Polar residues" evidence="1">
    <location>
        <begin position="47"/>
        <end position="64"/>
    </location>
</feature>
<sequence>MVQFMSSENNNVWQLPEPEVKPFPMEEHLMYSTETPEQDPFPKRWKASSSGTSTQLRFNSNEPPIPQYQYNSLDEPSPLGLRLRKSPSLLELAQKRLNQVNIEKGDSSMENLEARTRRDSWARTKANASSSQASSSPDKLKASHFPALLLRIGHWEYVSKHEGDLVAKCYFSKHKLVWEVLDNGLKKKLEISWADIFAINANYEAGGLGTLTIVLTKPPLFFKEINPQPRKHTQWRATSDFTNGEANINRQHFLQCAQGVLDKHYEKLIQCDPRLNLLSQQPGIVLDFPYFPPRPSINYQDIPATNIFNFPEIDTIPHMASSTNVGSSSLGLIHQDVSREVYSSSSGMSMDIDGQNPNDMFENISQMLLGDNNLAGDSDEETLTSRINSLCCFLQDYQGGQQDGNVFFAPDPNLIPQQGLNDHDFSTFDPNLIPQQYGNDYSTFDPNMFMQQFENDESTLDPNLIMQQYINDGSVLDPDLILQKDVNDGSSFDPNLIPMQGQYDGSTLGANWIPETMTQEEGSGSMSAKLPQEYPNAQQDGNDGSTPENNSGSNEELGISRTDSFSELVQQLPRITSLPRFLFELSENGEILK</sequence>
<feature type="region of interest" description="Disordered" evidence="1">
    <location>
        <begin position="108"/>
        <end position="138"/>
    </location>
</feature>
<keyword evidence="4" id="KW-1185">Reference proteome</keyword>
<feature type="region of interest" description="Disordered" evidence="1">
    <location>
        <begin position="518"/>
        <end position="564"/>
    </location>
</feature>
<dbReference type="PANTHER" id="PTHR33494">
    <property type="entry name" value="OS02G0793800 PROTEIN"/>
    <property type="match status" value="1"/>
</dbReference>
<evidence type="ECO:0000256" key="1">
    <source>
        <dbReference type="SAM" id="MobiDB-lite"/>
    </source>
</evidence>
<evidence type="ECO:0000313" key="3">
    <source>
        <dbReference type="EMBL" id="KAJ0198008.1"/>
    </source>
</evidence>
<reference evidence="3 4" key="1">
    <citation type="journal article" date="2017" name="Nat. Commun.">
        <title>Genome assembly with in vitro proximity ligation data and whole-genome triplication in lettuce.</title>
        <authorList>
            <person name="Reyes-Chin-Wo S."/>
            <person name="Wang Z."/>
            <person name="Yang X."/>
            <person name="Kozik A."/>
            <person name="Arikit S."/>
            <person name="Song C."/>
            <person name="Xia L."/>
            <person name="Froenicke L."/>
            <person name="Lavelle D.O."/>
            <person name="Truco M.J."/>
            <person name="Xia R."/>
            <person name="Zhu S."/>
            <person name="Xu C."/>
            <person name="Xu H."/>
            <person name="Xu X."/>
            <person name="Cox K."/>
            <person name="Korf I."/>
            <person name="Meyers B.C."/>
            <person name="Michelmore R.W."/>
        </authorList>
    </citation>
    <scope>NUCLEOTIDE SEQUENCE [LARGE SCALE GENOMIC DNA]</scope>
    <source>
        <strain evidence="4">cv. Salinas</strain>
        <tissue evidence="3">Seedlings</tissue>
    </source>
</reference>
<dbReference type="AlphaFoldDB" id="A0A9R1V4B8"/>
<comment type="caution">
    <text evidence="3">The sequence shown here is derived from an EMBL/GenBank/DDBJ whole genome shotgun (WGS) entry which is preliminary data.</text>
</comment>
<gene>
    <name evidence="3" type="ORF">LSAT_V11C700362600</name>
</gene>
<proteinExistence type="predicted"/>
<evidence type="ECO:0000259" key="2">
    <source>
        <dbReference type="Pfam" id="PF24818"/>
    </source>
</evidence>
<dbReference type="PANTHER" id="PTHR33494:SF27">
    <property type="entry name" value="ATP-DEPENDENT DNA HELICASE"/>
    <property type="match status" value="1"/>
</dbReference>
<feature type="compositionally biased region" description="Low complexity" evidence="1">
    <location>
        <begin position="126"/>
        <end position="136"/>
    </location>
</feature>
<feature type="compositionally biased region" description="Polar residues" evidence="1">
    <location>
        <begin position="535"/>
        <end position="554"/>
    </location>
</feature>
<protein>
    <recommendedName>
        <fullName evidence="2">TRF2/HOY1 PH-like domain-containing protein</fullName>
    </recommendedName>
</protein>
<evidence type="ECO:0000313" key="4">
    <source>
        <dbReference type="Proteomes" id="UP000235145"/>
    </source>
</evidence>
<feature type="domain" description="TRF2/HOY1 PH-like" evidence="2">
    <location>
        <begin position="144"/>
        <end position="262"/>
    </location>
</feature>
<accession>A0A9R1V4B8</accession>
<feature type="region of interest" description="Disordered" evidence="1">
    <location>
        <begin position="32"/>
        <end position="64"/>
    </location>
</feature>